<dbReference type="PANTHER" id="PTHR44688">
    <property type="entry name" value="DNA-BINDING TRANSCRIPTIONAL ACTIVATOR DEVR_DOSR"/>
    <property type="match status" value="1"/>
</dbReference>
<keyword evidence="1" id="KW-0805">Transcription regulation</keyword>
<dbReference type="STRING" id="70996.SE18_06645"/>
<keyword evidence="2" id="KW-0238">DNA-binding</keyword>
<comment type="caution">
    <text evidence="5">The sequence shown here is derived from an EMBL/GenBank/DDBJ whole genome shotgun (WGS) entry which is preliminary data.</text>
</comment>
<evidence type="ECO:0000313" key="6">
    <source>
        <dbReference type="Proteomes" id="UP000050277"/>
    </source>
</evidence>
<keyword evidence="3" id="KW-0804">Transcription</keyword>
<keyword evidence="6" id="KW-1185">Reference proteome</keyword>
<dbReference type="GO" id="GO:0003677">
    <property type="term" value="F:DNA binding"/>
    <property type="evidence" value="ECO:0007669"/>
    <property type="project" value="UniProtKB-KW"/>
</dbReference>
<feature type="domain" description="HTH luxR-type" evidence="4">
    <location>
        <begin position="1"/>
        <end position="62"/>
    </location>
</feature>
<dbReference type="AlphaFoldDB" id="A0A0P6YYH1"/>
<dbReference type="GO" id="GO:0006355">
    <property type="term" value="P:regulation of DNA-templated transcription"/>
    <property type="evidence" value="ECO:0007669"/>
    <property type="project" value="InterPro"/>
</dbReference>
<proteinExistence type="predicted"/>
<dbReference type="InterPro" id="IPR000792">
    <property type="entry name" value="Tscrpt_reg_LuxR_C"/>
</dbReference>
<dbReference type="Pfam" id="PF00196">
    <property type="entry name" value="GerE"/>
    <property type="match status" value="1"/>
</dbReference>
<organism evidence="5 6">
    <name type="scientific">Herpetosiphon geysericola</name>
    <dbReference type="NCBI Taxonomy" id="70996"/>
    <lineage>
        <taxon>Bacteria</taxon>
        <taxon>Bacillati</taxon>
        <taxon>Chloroflexota</taxon>
        <taxon>Chloroflexia</taxon>
        <taxon>Herpetosiphonales</taxon>
        <taxon>Herpetosiphonaceae</taxon>
        <taxon>Herpetosiphon</taxon>
    </lineage>
</organism>
<dbReference type="PRINTS" id="PR00038">
    <property type="entry name" value="HTHLUXR"/>
</dbReference>
<dbReference type="Gene3D" id="1.10.10.10">
    <property type="entry name" value="Winged helix-like DNA-binding domain superfamily/Winged helix DNA-binding domain"/>
    <property type="match status" value="1"/>
</dbReference>
<evidence type="ECO:0000256" key="2">
    <source>
        <dbReference type="ARBA" id="ARBA00023125"/>
    </source>
</evidence>
<evidence type="ECO:0000256" key="3">
    <source>
        <dbReference type="ARBA" id="ARBA00023163"/>
    </source>
</evidence>
<dbReference type="PROSITE" id="PS50043">
    <property type="entry name" value="HTH_LUXR_2"/>
    <property type="match status" value="1"/>
</dbReference>
<dbReference type="RefSeq" id="WP_054533649.1">
    <property type="nucleotide sequence ID" value="NZ_LGKP01000012.1"/>
</dbReference>
<sequence length="73" mass="8052">MNSLSARECDVLELVDQGCSDAEIAQRLDISIWTVRTHLRNSASKLGVKSRQQAVYAARNLQALKPAAQGKNR</sequence>
<protein>
    <recommendedName>
        <fullName evidence="4">HTH luxR-type domain-containing protein</fullName>
    </recommendedName>
</protein>
<evidence type="ECO:0000313" key="5">
    <source>
        <dbReference type="EMBL" id="KPL90296.1"/>
    </source>
</evidence>
<dbReference type="InterPro" id="IPR016032">
    <property type="entry name" value="Sig_transdc_resp-reg_C-effctor"/>
</dbReference>
<accession>A0A0P6YYH1</accession>
<evidence type="ECO:0000259" key="4">
    <source>
        <dbReference type="PROSITE" id="PS50043"/>
    </source>
</evidence>
<evidence type="ECO:0000256" key="1">
    <source>
        <dbReference type="ARBA" id="ARBA00023015"/>
    </source>
</evidence>
<dbReference type="OrthoDB" id="9796655at2"/>
<dbReference type="InterPro" id="IPR036388">
    <property type="entry name" value="WH-like_DNA-bd_sf"/>
</dbReference>
<dbReference type="PANTHER" id="PTHR44688:SF16">
    <property type="entry name" value="DNA-BINDING TRANSCRIPTIONAL ACTIVATOR DEVR_DOSR"/>
    <property type="match status" value="1"/>
</dbReference>
<dbReference type="EMBL" id="LGKP01000012">
    <property type="protein sequence ID" value="KPL90296.1"/>
    <property type="molecule type" value="Genomic_DNA"/>
</dbReference>
<dbReference type="CDD" id="cd06170">
    <property type="entry name" value="LuxR_C_like"/>
    <property type="match status" value="1"/>
</dbReference>
<dbReference type="Proteomes" id="UP000050277">
    <property type="component" value="Unassembled WGS sequence"/>
</dbReference>
<dbReference type="SUPFAM" id="SSF46894">
    <property type="entry name" value="C-terminal effector domain of the bipartite response regulators"/>
    <property type="match status" value="1"/>
</dbReference>
<dbReference type="SMART" id="SM00421">
    <property type="entry name" value="HTH_LUXR"/>
    <property type="match status" value="1"/>
</dbReference>
<gene>
    <name evidence="5" type="ORF">SE18_06645</name>
</gene>
<reference evidence="5 6" key="1">
    <citation type="submission" date="2015-07" db="EMBL/GenBank/DDBJ databases">
        <title>Whole genome sequence of Herpetosiphon geysericola DSM 7119.</title>
        <authorList>
            <person name="Hemp J."/>
            <person name="Ward L.M."/>
            <person name="Pace L.A."/>
            <person name="Fischer W.W."/>
        </authorList>
    </citation>
    <scope>NUCLEOTIDE SEQUENCE [LARGE SCALE GENOMIC DNA]</scope>
    <source>
        <strain evidence="5 6">DSM 7119</strain>
    </source>
</reference>
<name>A0A0P6YYH1_9CHLR</name>